<keyword evidence="2" id="KW-0808">Transferase</keyword>
<reference evidence="2 3" key="1">
    <citation type="submission" date="2018-08" db="EMBL/GenBank/DDBJ databases">
        <title>Komagataeibacter sp. AV 382.</title>
        <authorList>
            <person name="Skraban J."/>
            <person name="Trcek J."/>
        </authorList>
    </citation>
    <scope>NUCLEOTIDE SEQUENCE [LARGE SCALE GENOMIC DNA]</scope>
    <source>
        <strain evidence="2 3">AV 382</strain>
    </source>
</reference>
<comment type="caution">
    <text evidence="2">The sequence shown here is derived from an EMBL/GenBank/DDBJ whole genome shotgun (WGS) entry which is preliminary data.</text>
</comment>
<organism evidence="2 3">
    <name type="scientific">Komagataeibacter melaceti</name>
    <dbReference type="NCBI Taxonomy" id="2766577"/>
    <lineage>
        <taxon>Bacteria</taxon>
        <taxon>Pseudomonadati</taxon>
        <taxon>Pseudomonadota</taxon>
        <taxon>Alphaproteobacteria</taxon>
        <taxon>Acetobacterales</taxon>
        <taxon>Acetobacteraceae</taxon>
        <taxon>Komagataeibacter</taxon>
    </lineage>
</organism>
<dbReference type="CDD" id="cd04301">
    <property type="entry name" value="NAT_SF"/>
    <property type="match status" value="1"/>
</dbReference>
<dbReference type="InterPro" id="IPR000182">
    <property type="entry name" value="GNAT_dom"/>
</dbReference>
<dbReference type="AlphaFoldDB" id="A0A371Z145"/>
<evidence type="ECO:0000259" key="1">
    <source>
        <dbReference type="PROSITE" id="PS51186"/>
    </source>
</evidence>
<evidence type="ECO:0000313" key="3">
    <source>
        <dbReference type="Proteomes" id="UP000262371"/>
    </source>
</evidence>
<dbReference type="SUPFAM" id="SSF55729">
    <property type="entry name" value="Acyl-CoA N-acyltransferases (Nat)"/>
    <property type="match status" value="1"/>
</dbReference>
<dbReference type="EMBL" id="QUWV01000055">
    <property type="protein sequence ID" value="RFD20198.1"/>
    <property type="molecule type" value="Genomic_DNA"/>
</dbReference>
<gene>
    <name evidence="2" type="ORF">DY926_07240</name>
</gene>
<dbReference type="RefSeq" id="WP_116702759.1">
    <property type="nucleotide sequence ID" value="NZ_QUWV01000055.1"/>
</dbReference>
<dbReference type="InterPro" id="IPR016181">
    <property type="entry name" value="Acyl_CoA_acyltransferase"/>
</dbReference>
<feature type="domain" description="N-acetyltransferase" evidence="1">
    <location>
        <begin position="45"/>
        <end position="192"/>
    </location>
</feature>
<dbReference type="Pfam" id="PF00583">
    <property type="entry name" value="Acetyltransf_1"/>
    <property type="match status" value="1"/>
</dbReference>
<proteinExistence type="predicted"/>
<evidence type="ECO:0000313" key="2">
    <source>
        <dbReference type="EMBL" id="RFD20198.1"/>
    </source>
</evidence>
<dbReference type="Proteomes" id="UP000262371">
    <property type="component" value="Unassembled WGS sequence"/>
</dbReference>
<keyword evidence="3" id="KW-1185">Reference proteome</keyword>
<dbReference type="GO" id="GO:0016747">
    <property type="term" value="F:acyltransferase activity, transferring groups other than amino-acyl groups"/>
    <property type="evidence" value="ECO:0007669"/>
    <property type="project" value="InterPro"/>
</dbReference>
<accession>A0A371Z145</accession>
<sequence>MITEVPCAAAREEPGGGGTQIGVDITFLCMDRQPPAHPPALPWGYGIRQVARPDVGWYRGLYDAVGRDYCWWLRRVMPDPELARLLSSPGIGVHVLYDGTIPAGFCELDSRHGPDVNIAYFGLLPAWIGRGIGRVFLHHMVARAWQARPAAVRVNTCSADHPRALPTYLRAGFRKVRTIHEIWAIPDALGLPLPARLRVA</sequence>
<dbReference type="PROSITE" id="PS51186">
    <property type="entry name" value="GNAT"/>
    <property type="match status" value="1"/>
</dbReference>
<dbReference type="Gene3D" id="3.40.630.30">
    <property type="match status" value="1"/>
</dbReference>
<protein>
    <submittedName>
        <fullName evidence="2">GNAT family N-acetyltransferase</fullName>
    </submittedName>
</protein>
<name>A0A371Z145_9PROT</name>
<dbReference type="OrthoDB" id="275336at2"/>